<dbReference type="Pfam" id="PF01078">
    <property type="entry name" value="Mg_chelatase"/>
    <property type="match status" value="1"/>
</dbReference>
<evidence type="ECO:0000256" key="2">
    <source>
        <dbReference type="ARBA" id="ARBA00022741"/>
    </source>
</evidence>
<dbReference type="InterPro" id="IPR014721">
    <property type="entry name" value="Ribsml_uS5_D2-typ_fold_subgr"/>
</dbReference>
<dbReference type="CDD" id="cd00009">
    <property type="entry name" value="AAA"/>
    <property type="match status" value="1"/>
</dbReference>
<feature type="domain" description="MCM C-terminal AAA(+) ATPase" evidence="4">
    <location>
        <begin position="338"/>
        <end position="433"/>
    </location>
</feature>
<dbReference type="HOGENOM" id="CLU_026145_1_0_7"/>
<dbReference type="Gene3D" id="3.30.230.10">
    <property type="match status" value="1"/>
</dbReference>
<dbReference type="KEGG" id="dvl:Dvul_2256"/>
<gene>
    <name evidence="5" type="ordered locus">Dvul_2256</name>
</gene>
<dbReference type="InterPro" id="IPR045006">
    <property type="entry name" value="CHLI-like"/>
</dbReference>
<dbReference type="InterPro" id="IPR025158">
    <property type="entry name" value="Mg_chelat-rel_C"/>
</dbReference>
<dbReference type="Gene3D" id="3.40.50.300">
    <property type="entry name" value="P-loop containing nucleotide triphosphate hydrolases"/>
    <property type="match status" value="1"/>
</dbReference>
<dbReference type="SUPFAM" id="SSF52540">
    <property type="entry name" value="P-loop containing nucleoside triphosphate hydrolases"/>
    <property type="match status" value="1"/>
</dbReference>
<dbReference type="AlphaFoldDB" id="A0A0H3AC02"/>
<dbReference type="GO" id="GO:0003677">
    <property type="term" value="F:DNA binding"/>
    <property type="evidence" value="ECO:0007669"/>
    <property type="project" value="InterPro"/>
</dbReference>
<evidence type="ECO:0000313" key="5">
    <source>
        <dbReference type="EMBL" id="ABM29272.1"/>
    </source>
</evidence>
<reference evidence="6" key="1">
    <citation type="journal article" date="2009" name="Environ. Microbiol.">
        <title>Contribution of mobile genetic elements to Desulfovibrio vulgaris genome plasticity.</title>
        <authorList>
            <person name="Walker C.B."/>
            <person name="Stolyar S."/>
            <person name="Chivian D."/>
            <person name="Pinel N."/>
            <person name="Gabster J.A."/>
            <person name="Dehal P.S."/>
            <person name="He Z."/>
            <person name="Yang Z.K."/>
            <person name="Yen H.C."/>
            <person name="Zhou J."/>
            <person name="Wall J.D."/>
            <person name="Hazen T.C."/>
            <person name="Arkin A.P."/>
            <person name="Stahl D.A."/>
        </authorList>
    </citation>
    <scope>NUCLEOTIDE SEQUENCE [LARGE SCALE GENOMIC DNA]</scope>
    <source>
        <strain evidence="6">DP4</strain>
    </source>
</reference>
<dbReference type="PRINTS" id="PR01657">
    <property type="entry name" value="MCMFAMILY"/>
</dbReference>
<evidence type="ECO:0000256" key="1">
    <source>
        <dbReference type="ARBA" id="ARBA00006354"/>
    </source>
</evidence>
<keyword evidence="2" id="KW-0547">Nucleotide-binding</keyword>
<dbReference type="RefSeq" id="WP_011792746.1">
    <property type="nucleotide sequence ID" value="NC_008751.1"/>
</dbReference>
<evidence type="ECO:0000256" key="3">
    <source>
        <dbReference type="ARBA" id="ARBA00022840"/>
    </source>
</evidence>
<dbReference type="InterPro" id="IPR000523">
    <property type="entry name" value="Mg_chelatse_chII-like_cat_dom"/>
</dbReference>
<dbReference type="GO" id="GO:0005524">
    <property type="term" value="F:ATP binding"/>
    <property type="evidence" value="ECO:0007669"/>
    <property type="project" value="UniProtKB-KW"/>
</dbReference>
<dbReference type="InterPro" id="IPR001208">
    <property type="entry name" value="MCM_dom"/>
</dbReference>
<keyword evidence="3" id="KW-0067">ATP-binding</keyword>
<name>A0A0H3AC02_NITV4</name>
<dbReference type="EMBL" id="CP000527">
    <property type="protein sequence ID" value="ABM29272.1"/>
    <property type="molecule type" value="Genomic_DNA"/>
</dbReference>
<dbReference type="PANTHER" id="PTHR32039">
    <property type="entry name" value="MAGNESIUM-CHELATASE SUBUNIT CHLI"/>
    <property type="match status" value="1"/>
</dbReference>
<dbReference type="InterPro" id="IPR003593">
    <property type="entry name" value="AAA+_ATPase"/>
</dbReference>
<dbReference type="PROSITE" id="PS50051">
    <property type="entry name" value="MCM_2"/>
    <property type="match status" value="1"/>
</dbReference>
<evidence type="ECO:0000313" key="6">
    <source>
        <dbReference type="Proteomes" id="UP000009173"/>
    </source>
</evidence>
<evidence type="ECO:0000259" key="4">
    <source>
        <dbReference type="PROSITE" id="PS50051"/>
    </source>
</evidence>
<protein>
    <submittedName>
        <fullName evidence="5">Mg chelatase, subunit ChlI</fullName>
    </submittedName>
</protein>
<proteinExistence type="inferred from homology"/>
<dbReference type="Pfam" id="PF13335">
    <property type="entry name" value="Mg_chelatase_C"/>
    <property type="match status" value="1"/>
</dbReference>
<dbReference type="NCBIfam" id="TIGR00368">
    <property type="entry name" value="YifB family Mg chelatase-like AAA ATPase"/>
    <property type="match status" value="1"/>
</dbReference>
<dbReference type="InterPro" id="IPR027417">
    <property type="entry name" value="P-loop_NTPase"/>
</dbReference>
<dbReference type="Pfam" id="PF13541">
    <property type="entry name" value="ChlI"/>
    <property type="match status" value="1"/>
</dbReference>
<dbReference type="SMART" id="SM00382">
    <property type="entry name" value="AAA"/>
    <property type="match status" value="1"/>
</dbReference>
<dbReference type="Proteomes" id="UP000009173">
    <property type="component" value="Chromosome"/>
</dbReference>
<dbReference type="InterPro" id="IPR004482">
    <property type="entry name" value="Mg_chelat-rel"/>
</dbReference>
<dbReference type="SUPFAM" id="SSF54211">
    <property type="entry name" value="Ribosomal protein S5 domain 2-like"/>
    <property type="match status" value="1"/>
</dbReference>
<dbReference type="InterPro" id="IPR020568">
    <property type="entry name" value="Ribosomal_Su5_D2-typ_SF"/>
</dbReference>
<accession>A0A0H3AC02</accession>
<sequence>MIARVACAALQGVDATRVDLEVDFARQGMPAFTLVGLAEGAVREARERVMAALRAVGLRLPPARITVNLAPADRRKGGSGYDLPLAVALLEAAGIIPEGSTRGWFFAGELSLAGELKPVPGILPVAILARDEAARAAAGQPPKAHPEGVSSCARQTDAQPAGVRPADARSATTGHEGTIRGIIVPKANAAEAAVVEGIAAYGASTLGEVVAFLAGEGDLVQAVPPGMAQGAGGMHLYDFAEVKGQEHAKRAIEIAAAGAHNLLFIGPPGSGKTMLAQRIPSVLPPLTAADALEVTKVYSVAGLLDAGQGLVSQRPFRAPHHTVSEVGLAGGGAYPRPGEVSLAHRGVLFLDELPEFRKTALEVLRQPLEDGVVTISRAMQTLTYPADCMLVAAMNPCPCGYATDATHACTCSTMQVQRYRARLSGPLLDRIDLHVEVPAVPWEDLRSVKGGTSSAEMRERIMAARAVQTARFAGTHCRTNADLGGALLEEHCRLGTPEHTFLGKAVHSLALSARAYTRILRIARTIADLDGSEPLQVRHLAEAINCRVLDRERM</sequence>
<dbReference type="PANTHER" id="PTHR32039:SF7">
    <property type="entry name" value="COMPETENCE PROTEIN COMM"/>
    <property type="match status" value="1"/>
</dbReference>
<organism evidence="5 6">
    <name type="scientific">Nitratidesulfovibrio vulgaris (strain DP4)</name>
    <name type="common">Desulfovibrio vulgaris</name>
    <dbReference type="NCBI Taxonomy" id="391774"/>
    <lineage>
        <taxon>Bacteria</taxon>
        <taxon>Pseudomonadati</taxon>
        <taxon>Thermodesulfobacteriota</taxon>
        <taxon>Desulfovibrionia</taxon>
        <taxon>Desulfovibrionales</taxon>
        <taxon>Desulfovibrionaceae</taxon>
        <taxon>Nitratidesulfovibrio</taxon>
    </lineage>
</organism>
<comment type="similarity">
    <text evidence="1">Belongs to the Mg-chelatase subunits D/I family. ComM subfamily.</text>
</comment>